<dbReference type="OrthoDB" id="383712at2"/>
<evidence type="ECO:0000313" key="1">
    <source>
        <dbReference type="EMBL" id="TCS74675.1"/>
    </source>
</evidence>
<comment type="caution">
    <text evidence="1">The sequence shown here is derived from an EMBL/GenBank/DDBJ whole genome shotgun (WGS) entry which is preliminary data.</text>
</comment>
<dbReference type="AlphaFoldDB" id="A0A4V2UR68"/>
<dbReference type="EMBL" id="SLZZ01000036">
    <property type="protein sequence ID" value="TCS74675.1"/>
    <property type="molecule type" value="Genomic_DNA"/>
</dbReference>
<dbReference type="CDD" id="cd14748">
    <property type="entry name" value="PBP2_UgpB"/>
    <property type="match status" value="1"/>
</dbReference>
<gene>
    <name evidence="1" type="ORF">EDD59_13617</name>
</gene>
<dbReference type="Proteomes" id="UP000295726">
    <property type="component" value="Unassembled WGS sequence"/>
</dbReference>
<keyword evidence="2" id="KW-1185">Reference proteome</keyword>
<dbReference type="InterPro" id="IPR050490">
    <property type="entry name" value="Bact_solute-bd_prot1"/>
</dbReference>
<reference evidence="1 2" key="1">
    <citation type="submission" date="2019-03" db="EMBL/GenBank/DDBJ databases">
        <title>Genomic Encyclopedia of Type Strains, Phase IV (KMG-IV): sequencing the most valuable type-strain genomes for metagenomic binning, comparative biology and taxonomic classification.</title>
        <authorList>
            <person name="Goeker M."/>
        </authorList>
    </citation>
    <scope>NUCLEOTIDE SEQUENCE [LARGE SCALE GENOMIC DNA]</scope>
    <source>
        <strain evidence="1 2">DSM 29489</strain>
    </source>
</reference>
<dbReference type="SUPFAM" id="SSF53850">
    <property type="entry name" value="Periplasmic binding protein-like II"/>
    <property type="match status" value="1"/>
</dbReference>
<dbReference type="Gene3D" id="3.40.190.10">
    <property type="entry name" value="Periplasmic binding protein-like II"/>
    <property type="match status" value="1"/>
</dbReference>
<dbReference type="InterPro" id="IPR006059">
    <property type="entry name" value="SBP"/>
</dbReference>
<name>A0A4V2UR68_9FIRM</name>
<organism evidence="1 2">
    <name type="scientific">Muricomes intestini</name>
    <dbReference type="NCBI Taxonomy" id="1796634"/>
    <lineage>
        <taxon>Bacteria</taxon>
        <taxon>Bacillati</taxon>
        <taxon>Bacillota</taxon>
        <taxon>Clostridia</taxon>
        <taxon>Lachnospirales</taxon>
        <taxon>Lachnospiraceae</taxon>
        <taxon>Muricomes</taxon>
    </lineage>
</organism>
<dbReference type="PANTHER" id="PTHR43649">
    <property type="entry name" value="ARABINOSE-BINDING PROTEIN-RELATED"/>
    <property type="match status" value="1"/>
</dbReference>
<proteinExistence type="predicted"/>
<protein>
    <submittedName>
        <fullName evidence="1">Carbohydrate ABC transporter substrate-binding protein (CUT1 family)</fullName>
    </submittedName>
</protein>
<accession>A0A4V2UR68</accession>
<dbReference type="Pfam" id="PF13416">
    <property type="entry name" value="SBP_bac_8"/>
    <property type="match status" value="1"/>
</dbReference>
<dbReference type="RefSeq" id="WP_132383743.1">
    <property type="nucleotide sequence ID" value="NZ_SLZZ01000036.1"/>
</dbReference>
<evidence type="ECO:0000313" key="2">
    <source>
        <dbReference type="Proteomes" id="UP000295726"/>
    </source>
</evidence>
<dbReference type="PROSITE" id="PS51257">
    <property type="entry name" value="PROKAR_LIPOPROTEIN"/>
    <property type="match status" value="1"/>
</dbReference>
<dbReference type="PANTHER" id="PTHR43649:SF12">
    <property type="entry name" value="DIACETYLCHITOBIOSE BINDING PROTEIN DASA"/>
    <property type="match status" value="1"/>
</dbReference>
<sequence>MKKIQMACCLLLTVIITITSCGKSNSESEKNASGKTEIEFWYGLGGTLGETMEDIIGSFNDSQEEIEVIGVQQSEYDETKKMLQAAVASDDVPATALMGPADLKQFASRGIIESLDEYIKADKDFYPEDFVESFMNYCRLDNKIYALPAYGTTQVMYYRKDLFEKAGINPDEAFLSWQNLGEAARSLAVKENGETSVYGWEPMYGEENLMDIAYSNGASILNDDGTKVTLNTKEWIEAWEFIRKCIHEDKIMTIHFGGDGWEYWYKTIDDVMQGRAAGYVGSSGDMADLDFTKIGVHIQPGFGDYPPNPYADALTCAVLKGASEDQKEAGFKWLSYLTSAENNGRIAMATGYVPVRSSVMEDSDFQTYLQEHPWASVPIEQAKIARPNFIDPTGGKIFQAITDAGDLIEIENVSAKEALDKAQKTAQEALDEYLAKR</sequence>